<sequence>MESNSAECWEWLKLAETALAPILKWREVKALAGKLAGKEIEKAREHRHGDVHERHIAKKWHTILLKTLLLHAIQFRPLDGDGNNRIDLVTALKTIEAARAALRDNGKEMPKLFTLADETAYKAQFKKLEEIYGSEF</sequence>
<proteinExistence type="predicted"/>
<evidence type="ECO:0000313" key="2">
    <source>
        <dbReference type="WBParaSite" id="Gr19_v10_g6043.t1"/>
    </source>
</evidence>
<dbReference type="Proteomes" id="UP000887572">
    <property type="component" value="Unplaced"/>
</dbReference>
<keyword evidence="1" id="KW-1185">Reference proteome</keyword>
<name>A0A914I2M0_GLORO</name>
<organism evidence="1 2">
    <name type="scientific">Globodera rostochiensis</name>
    <name type="common">Golden nematode worm</name>
    <name type="synonym">Heterodera rostochiensis</name>
    <dbReference type="NCBI Taxonomy" id="31243"/>
    <lineage>
        <taxon>Eukaryota</taxon>
        <taxon>Metazoa</taxon>
        <taxon>Ecdysozoa</taxon>
        <taxon>Nematoda</taxon>
        <taxon>Chromadorea</taxon>
        <taxon>Rhabditida</taxon>
        <taxon>Tylenchina</taxon>
        <taxon>Tylenchomorpha</taxon>
        <taxon>Tylenchoidea</taxon>
        <taxon>Heteroderidae</taxon>
        <taxon>Heteroderinae</taxon>
        <taxon>Globodera</taxon>
    </lineage>
</organism>
<dbReference type="WBParaSite" id="Gr19_v10_g6043.t1">
    <property type="protein sequence ID" value="Gr19_v10_g6043.t1"/>
    <property type="gene ID" value="Gr19_v10_g6043"/>
</dbReference>
<evidence type="ECO:0000313" key="1">
    <source>
        <dbReference type="Proteomes" id="UP000887572"/>
    </source>
</evidence>
<accession>A0A914I2M0</accession>
<reference evidence="2" key="1">
    <citation type="submission" date="2022-11" db="UniProtKB">
        <authorList>
            <consortium name="WormBaseParasite"/>
        </authorList>
    </citation>
    <scope>IDENTIFICATION</scope>
</reference>
<protein>
    <submittedName>
        <fullName evidence="2">Uncharacterized protein</fullName>
    </submittedName>
</protein>
<dbReference type="AlphaFoldDB" id="A0A914I2M0"/>